<dbReference type="KEGG" id="moz:MoryE10_02270"/>
<dbReference type="PANTHER" id="PTHR43156:SF2">
    <property type="entry name" value="STAGE II SPORULATION PROTEIN E"/>
    <property type="match status" value="1"/>
</dbReference>
<dbReference type="AlphaFoldDB" id="A0A8D4VL77"/>
<feature type="domain" description="Response regulatory" evidence="3">
    <location>
        <begin position="15"/>
        <end position="132"/>
    </location>
</feature>
<dbReference type="Pfam" id="PF07228">
    <property type="entry name" value="SpoIIE"/>
    <property type="match status" value="1"/>
</dbReference>
<keyword evidence="1" id="KW-0378">Hydrolase</keyword>
<gene>
    <name evidence="4" type="ORF">MoryE10_02270</name>
</gene>
<dbReference type="GO" id="GO:0000160">
    <property type="term" value="P:phosphorelay signal transduction system"/>
    <property type="evidence" value="ECO:0007669"/>
    <property type="project" value="InterPro"/>
</dbReference>
<dbReference type="GO" id="GO:0016791">
    <property type="term" value="F:phosphatase activity"/>
    <property type="evidence" value="ECO:0007669"/>
    <property type="project" value="TreeGrafter"/>
</dbReference>
<evidence type="ECO:0000313" key="5">
    <source>
        <dbReference type="Proteomes" id="UP000824988"/>
    </source>
</evidence>
<reference evidence="4" key="1">
    <citation type="submission" date="2019-06" db="EMBL/GenBank/DDBJ databases">
        <title>Complete genome sequence of Methylogaea oryzae strain JCM16910.</title>
        <authorList>
            <person name="Asakawa S."/>
        </authorList>
    </citation>
    <scope>NUCLEOTIDE SEQUENCE</scope>
    <source>
        <strain evidence="4">E10</strain>
    </source>
</reference>
<dbReference type="Pfam" id="PF00072">
    <property type="entry name" value="Response_reg"/>
    <property type="match status" value="1"/>
</dbReference>
<dbReference type="EMBL" id="AP019782">
    <property type="protein sequence ID" value="BBL69621.1"/>
    <property type="molecule type" value="Genomic_DNA"/>
</dbReference>
<keyword evidence="5" id="KW-1185">Reference proteome</keyword>
<sequence length="390" mass="42220">MTLPSAPLPNDHRIVVLLIDDQRIIGEAVKRMLQDQADIEFHYSADALNAVETAVGLQPTLILQDLVMPEVDGLTLVKQFRAHPATAAVPMIVLSSKEEAQTKAEAFALGANDYLVKLPDRIELIARIRYHSAAYIAHRQRDAAYAALQRSQQALAAELAEAAAYVRSLLPPPVDAGGLRTAWEFFPCSSLGGDAFGYFDIDADHFAVFLLDVCNHGVGSALLSVSAMNALLGRALPGAEFRDPASVMGALNETFAMEKHNNLYFTLWYGVLHRPSRTLTYGSAGHPPAVLVAGGQTTLLRCRAMPIGAMPGMPFETASATVPPDARLYLYSDGIYEIHRPDGSLVTLEEFVAVLESGRPLPQVVEIMHALLPPEVDFDDDVALLEVAIA</sequence>
<dbReference type="InterPro" id="IPR001789">
    <property type="entry name" value="Sig_transdc_resp-reg_receiver"/>
</dbReference>
<dbReference type="InterPro" id="IPR052016">
    <property type="entry name" value="Bact_Sigma-Reg"/>
</dbReference>
<dbReference type="RefSeq" id="WP_221047971.1">
    <property type="nucleotide sequence ID" value="NZ_AP019782.1"/>
</dbReference>
<evidence type="ECO:0000259" key="3">
    <source>
        <dbReference type="PROSITE" id="PS50110"/>
    </source>
</evidence>
<name>A0A8D4VL77_9GAMM</name>
<dbReference type="SMART" id="SM00448">
    <property type="entry name" value="REC"/>
    <property type="match status" value="1"/>
</dbReference>
<keyword evidence="2" id="KW-0597">Phosphoprotein</keyword>
<evidence type="ECO:0000256" key="2">
    <source>
        <dbReference type="PROSITE-ProRule" id="PRU00169"/>
    </source>
</evidence>
<protein>
    <recommendedName>
        <fullName evidence="3">Response regulatory domain-containing protein</fullName>
    </recommendedName>
</protein>
<feature type="modified residue" description="4-aspartylphosphate" evidence="2">
    <location>
        <position position="65"/>
    </location>
</feature>
<evidence type="ECO:0000313" key="4">
    <source>
        <dbReference type="EMBL" id="BBL69621.1"/>
    </source>
</evidence>
<dbReference type="SMART" id="SM00331">
    <property type="entry name" value="PP2C_SIG"/>
    <property type="match status" value="1"/>
</dbReference>
<evidence type="ECO:0000256" key="1">
    <source>
        <dbReference type="ARBA" id="ARBA00022801"/>
    </source>
</evidence>
<dbReference type="PROSITE" id="PS50110">
    <property type="entry name" value="RESPONSE_REGULATORY"/>
    <property type="match status" value="1"/>
</dbReference>
<organism evidence="4 5">
    <name type="scientific">Methylogaea oryzae</name>
    <dbReference type="NCBI Taxonomy" id="1295382"/>
    <lineage>
        <taxon>Bacteria</taxon>
        <taxon>Pseudomonadati</taxon>
        <taxon>Pseudomonadota</taxon>
        <taxon>Gammaproteobacteria</taxon>
        <taxon>Methylococcales</taxon>
        <taxon>Methylococcaceae</taxon>
        <taxon>Methylogaea</taxon>
    </lineage>
</organism>
<proteinExistence type="predicted"/>
<dbReference type="InterPro" id="IPR001932">
    <property type="entry name" value="PPM-type_phosphatase-like_dom"/>
</dbReference>
<dbReference type="PANTHER" id="PTHR43156">
    <property type="entry name" value="STAGE II SPORULATION PROTEIN E-RELATED"/>
    <property type="match status" value="1"/>
</dbReference>
<accession>A0A8D4VL77</accession>
<dbReference type="Proteomes" id="UP000824988">
    <property type="component" value="Chromosome"/>
</dbReference>